<keyword evidence="2" id="KW-0732">Signal</keyword>
<dbReference type="EMBL" id="VFNX01000001">
    <property type="protein sequence ID" value="TQK97644.1"/>
    <property type="molecule type" value="Genomic_DNA"/>
</dbReference>
<comment type="caution">
    <text evidence="3">The sequence shown here is derived from an EMBL/GenBank/DDBJ whole genome shotgun (WGS) entry which is preliminary data.</text>
</comment>
<dbReference type="Proteomes" id="UP000318103">
    <property type="component" value="Unassembled WGS sequence"/>
</dbReference>
<keyword evidence="4" id="KW-1185">Reference proteome</keyword>
<sequence length="80" mass="7865">MKKRMLRSVLATAFVVALASGAAGPLDVGWGSPTKTEHTSAQDVGWGVVAGAGPTDVGWDVAAGGSPTDVGWSTPADAAA</sequence>
<reference evidence="3 4" key="1">
    <citation type="submission" date="2019-06" db="EMBL/GenBank/DDBJ databases">
        <title>Sequencing the genomes of 1000 actinobacteria strains.</title>
        <authorList>
            <person name="Klenk H.-P."/>
        </authorList>
    </citation>
    <scope>NUCLEOTIDE SEQUENCE [LARGE SCALE GENOMIC DNA]</scope>
    <source>
        <strain evidence="3 4">DSM 41929</strain>
    </source>
</reference>
<protein>
    <submittedName>
        <fullName evidence="3">Uncharacterized protein</fullName>
    </submittedName>
</protein>
<evidence type="ECO:0000256" key="2">
    <source>
        <dbReference type="SAM" id="SignalP"/>
    </source>
</evidence>
<dbReference type="AlphaFoldDB" id="A0A542UEY9"/>
<proteinExistence type="predicted"/>
<organism evidence="3 4">
    <name type="scientific">Streptomyces puniciscabiei</name>
    <dbReference type="NCBI Taxonomy" id="164348"/>
    <lineage>
        <taxon>Bacteria</taxon>
        <taxon>Bacillati</taxon>
        <taxon>Actinomycetota</taxon>
        <taxon>Actinomycetes</taxon>
        <taxon>Kitasatosporales</taxon>
        <taxon>Streptomycetaceae</taxon>
        <taxon>Streptomyces</taxon>
    </lineage>
</organism>
<name>A0A542UEY9_9ACTN</name>
<dbReference type="OrthoDB" id="4238135at2"/>
<evidence type="ECO:0000256" key="1">
    <source>
        <dbReference type="SAM" id="MobiDB-lite"/>
    </source>
</evidence>
<feature type="region of interest" description="Disordered" evidence="1">
    <location>
        <begin position="23"/>
        <end position="80"/>
    </location>
</feature>
<evidence type="ECO:0000313" key="3">
    <source>
        <dbReference type="EMBL" id="TQK97644.1"/>
    </source>
</evidence>
<feature type="chain" id="PRO_5022047621" evidence="2">
    <location>
        <begin position="23"/>
        <end position="80"/>
    </location>
</feature>
<accession>A0A542UEY9</accession>
<evidence type="ECO:0000313" key="4">
    <source>
        <dbReference type="Proteomes" id="UP000318103"/>
    </source>
</evidence>
<gene>
    <name evidence="3" type="ORF">FB563_2621</name>
</gene>
<feature type="signal peptide" evidence="2">
    <location>
        <begin position="1"/>
        <end position="22"/>
    </location>
</feature>